<reference evidence="3 4" key="1">
    <citation type="submission" date="2020-07" db="EMBL/GenBank/DDBJ databases">
        <title>Sequencing the genomes of 1000 actinobacteria strains.</title>
        <authorList>
            <person name="Klenk H.-P."/>
        </authorList>
    </citation>
    <scope>NUCLEOTIDE SEQUENCE [LARGE SCALE GENOMIC DNA]</scope>
    <source>
        <strain evidence="3 4">DSM 100723</strain>
    </source>
</reference>
<dbReference type="PANTHER" id="PTHR37946">
    <property type="entry name" value="SLL1969 PROTEIN"/>
    <property type="match status" value="1"/>
</dbReference>
<dbReference type="PANTHER" id="PTHR37946:SF1">
    <property type="entry name" value="SLL1969 PROTEIN"/>
    <property type="match status" value="1"/>
</dbReference>
<feature type="region of interest" description="Disordered" evidence="1">
    <location>
        <begin position="332"/>
        <end position="352"/>
    </location>
</feature>
<dbReference type="Proteomes" id="UP000523079">
    <property type="component" value="Unassembled WGS sequence"/>
</dbReference>
<feature type="compositionally biased region" description="Low complexity" evidence="1">
    <location>
        <begin position="338"/>
        <end position="352"/>
    </location>
</feature>
<feature type="compositionally biased region" description="Low complexity" evidence="1">
    <location>
        <begin position="1"/>
        <end position="11"/>
    </location>
</feature>
<dbReference type="AlphaFoldDB" id="A0A7W3P4T3"/>
<evidence type="ECO:0000313" key="4">
    <source>
        <dbReference type="Proteomes" id="UP000523079"/>
    </source>
</evidence>
<evidence type="ECO:0000259" key="2">
    <source>
        <dbReference type="Pfam" id="PF00561"/>
    </source>
</evidence>
<name>A0A7W3P4T3_9ACTN</name>
<dbReference type="GO" id="GO:0003824">
    <property type="term" value="F:catalytic activity"/>
    <property type="evidence" value="ECO:0007669"/>
    <property type="project" value="UniProtKB-ARBA"/>
</dbReference>
<accession>A0A7W3P4T3</accession>
<feature type="domain" description="AB hydrolase-1" evidence="2">
    <location>
        <begin position="138"/>
        <end position="244"/>
    </location>
</feature>
<dbReference type="InterPro" id="IPR029058">
    <property type="entry name" value="AB_hydrolase_fold"/>
</dbReference>
<sequence length="352" mass="38248">MLSQRVPGRPASRGRRGRRTASGPDAVAAADARADAADGVDPVPDEHLDDEHQDEQLVVEDGSSPSPARPGLGRLVTEDLPRTANGIATEVRWISQHLARYPLGMVVDRSGGARRRRYGLSLSQRGLIQHDLDAAGTPILLVHGIVDNHTIFTSLERALRRRGFERLRFFDYGLLTTDVRATATRLGRVVEDLLARTGRDRIHVIGHSLGGLIARYYVQRLGGDAHVHTLVTLGSPHQGTELAQVGRVLPLVRQLTPRSELIRELSEPAPGCRTRFLVFWSDLDQLMVPRRNARLAHPDLAVTNVAVRGVGHMSLTNNRTIAARIAESLANLTPPEPAGAGRPAGTARASAD</sequence>
<dbReference type="CDD" id="cd00741">
    <property type="entry name" value="Lipase"/>
    <property type="match status" value="1"/>
</dbReference>
<dbReference type="SUPFAM" id="SSF53474">
    <property type="entry name" value="alpha/beta-Hydrolases"/>
    <property type="match status" value="1"/>
</dbReference>
<keyword evidence="4" id="KW-1185">Reference proteome</keyword>
<comment type="caution">
    <text evidence="3">The sequence shown here is derived from an EMBL/GenBank/DDBJ whole genome shotgun (WGS) entry which is preliminary data.</text>
</comment>
<evidence type="ECO:0000256" key="1">
    <source>
        <dbReference type="SAM" id="MobiDB-lite"/>
    </source>
</evidence>
<gene>
    <name evidence="3" type="ORF">FHX74_000823</name>
</gene>
<protein>
    <recommendedName>
        <fullName evidence="2">AB hydrolase-1 domain-containing protein</fullName>
    </recommendedName>
</protein>
<evidence type="ECO:0000313" key="3">
    <source>
        <dbReference type="EMBL" id="MBA8793229.1"/>
    </source>
</evidence>
<dbReference type="RefSeq" id="WP_328823600.1">
    <property type="nucleotide sequence ID" value="NZ_JACGWT010000001.1"/>
</dbReference>
<organism evidence="3 4">
    <name type="scientific">Microlunatus kandeliicorticis</name>
    <dbReference type="NCBI Taxonomy" id="1759536"/>
    <lineage>
        <taxon>Bacteria</taxon>
        <taxon>Bacillati</taxon>
        <taxon>Actinomycetota</taxon>
        <taxon>Actinomycetes</taxon>
        <taxon>Propionibacteriales</taxon>
        <taxon>Propionibacteriaceae</taxon>
        <taxon>Microlunatus</taxon>
    </lineage>
</organism>
<dbReference type="Pfam" id="PF00561">
    <property type="entry name" value="Abhydrolase_1"/>
    <property type="match status" value="1"/>
</dbReference>
<dbReference type="InterPro" id="IPR000073">
    <property type="entry name" value="AB_hydrolase_1"/>
</dbReference>
<proteinExistence type="predicted"/>
<dbReference type="EMBL" id="JACGWT010000001">
    <property type="protein sequence ID" value="MBA8793229.1"/>
    <property type="molecule type" value="Genomic_DNA"/>
</dbReference>
<dbReference type="Gene3D" id="3.40.50.1820">
    <property type="entry name" value="alpha/beta hydrolase"/>
    <property type="match status" value="1"/>
</dbReference>
<feature type="compositionally biased region" description="Low complexity" evidence="1">
    <location>
        <begin position="20"/>
        <end position="42"/>
    </location>
</feature>
<feature type="region of interest" description="Disordered" evidence="1">
    <location>
        <begin position="1"/>
        <end position="51"/>
    </location>
</feature>